<dbReference type="Proteomes" id="UP001465976">
    <property type="component" value="Unassembled WGS sequence"/>
</dbReference>
<keyword evidence="9 16" id="KW-0256">Endoplasmic reticulum</keyword>
<keyword evidence="6 16" id="KW-0963">Cytoplasm</keyword>
<keyword evidence="8" id="KW-0479">Metal-binding</keyword>
<comment type="caution">
    <text evidence="19">The sequence shown here is derived from an EMBL/GenBank/DDBJ whole genome shotgun (WGS) entry which is preliminary data.</text>
</comment>
<dbReference type="SMART" id="SM00516">
    <property type="entry name" value="SEC14"/>
    <property type="match status" value="1"/>
</dbReference>
<comment type="subcellular location">
    <subcellularLocation>
        <location evidence="16">Cytoplasm</location>
    </subcellularLocation>
    <subcellularLocation>
        <location evidence="2 16">Endoplasmic reticulum membrane</location>
        <topology evidence="2 16">Peripheral membrane protein</topology>
    </subcellularLocation>
    <subcellularLocation>
        <location evidence="16">Microsome membrane</location>
        <topology evidence="16">Peripheral membrane protein</topology>
    </subcellularLocation>
</comment>
<keyword evidence="11" id="KW-0408">Iron</keyword>
<evidence type="ECO:0000313" key="20">
    <source>
        <dbReference type="Proteomes" id="UP001465976"/>
    </source>
</evidence>
<name>A0ABR3FCG4_9AGAR</name>
<keyword evidence="20" id="KW-1185">Reference proteome</keyword>
<dbReference type="PROSITE" id="PS50191">
    <property type="entry name" value="CRAL_TRIO"/>
    <property type="match status" value="1"/>
</dbReference>
<comment type="cofactor">
    <cofactor evidence="1">
        <name>heme b</name>
        <dbReference type="ChEBI" id="CHEBI:60344"/>
    </cofactor>
</comment>
<feature type="compositionally biased region" description="Pro residues" evidence="17">
    <location>
        <begin position="40"/>
        <end position="50"/>
    </location>
</feature>
<dbReference type="PANTHER" id="PTHR47669">
    <property type="entry name" value="PHOSPHATIDYLINOSITOL TRANSFER PROTEIN SFH5"/>
    <property type="match status" value="1"/>
</dbReference>
<proteinExistence type="inferred from homology"/>
<evidence type="ECO:0000256" key="3">
    <source>
        <dbReference type="ARBA" id="ARBA00006667"/>
    </source>
</evidence>
<keyword evidence="5 16" id="KW-0813">Transport</keyword>
<dbReference type="InterPro" id="IPR011074">
    <property type="entry name" value="CRAL/TRIO_N_dom"/>
</dbReference>
<evidence type="ECO:0000256" key="14">
    <source>
        <dbReference type="ARBA" id="ARBA00024146"/>
    </source>
</evidence>
<dbReference type="PANTHER" id="PTHR47669:SF1">
    <property type="entry name" value="PHOSPHATIDYLINOSITOL TRANSFER PROTEIN SFH5"/>
    <property type="match status" value="1"/>
</dbReference>
<dbReference type="EMBL" id="JBAHYK010000586">
    <property type="protein sequence ID" value="KAL0572765.1"/>
    <property type="molecule type" value="Genomic_DNA"/>
</dbReference>
<evidence type="ECO:0000256" key="11">
    <source>
        <dbReference type="ARBA" id="ARBA00023004"/>
    </source>
</evidence>
<evidence type="ECO:0000256" key="13">
    <source>
        <dbReference type="ARBA" id="ARBA00023136"/>
    </source>
</evidence>
<comment type="similarity">
    <text evidence="3 16">Belongs to the SFH5 family.</text>
</comment>
<evidence type="ECO:0000256" key="9">
    <source>
        <dbReference type="ARBA" id="ARBA00022824"/>
    </source>
</evidence>
<organism evidence="19 20">
    <name type="scientific">Marasmius crinis-equi</name>
    <dbReference type="NCBI Taxonomy" id="585013"/>
    <lineage>
        <taxon>Eukaryota</taxon>
        <taxon>Fungi</taxon>
        <taxon>Dikarya</taxon>
        <taxon>Basidiomycota</taxon>
        <taxon>Agaricomycotina</taxon>
        <taxon>Agaricomycetes</taxon>
        <taxon>Agaricomycetidae</taxon>
        <taxon>Agaricales</taxon>
        <taxon>Marasmiineae</taxon>
        <taxon>Marasmiaceae</taxon>
        <taxon>Marasmius</taxon>
    </lineage>
</organism>
<evidence type="ECO:0000256" key="5">
    <source>
        <dbReference type="ARBA" id="ARBA00022448"/>
    </source>
</evidence>
<feature type="domain" description="CRAL-TRIO" evidence="18">
    <location>
        <begin position="184"/>
        <end position="359"/>
    </location>
</feature>
<evidence type="ECO:0000256" key="4">
    <source>
        <dbReference type="ARBA" id="ARBA00018320"/>
    </source>
</evidence>
<dbReference type="InterPro" id="IPR001251">
    <property type="entry name" value="CRAL-TRIO_dom"/>
</dbReference>
<evidence type="ECO:0000256" key="7">
    <source>
        <dbReference type="ARBA" id="ARBA00022617"/>
    </source>
</evidence>
<comment type="catalytic activity">
    <reaction evidence="14">
        <text>a 1,2-diacyl-sn-glycero-3-phospho-(1D-myo-inositol)(in) = a 1,2-diacyl-sn-glycero-3-phospho-(1D-myo-inositol)(out)</text>
        <dbReference type="Rhea" id="RHEA:38691"/>
        <dbReference type="ChEBI" id="CHEBI:57880"/>
    </reaction>
    <physiologicalReaction direction="left-to-right" evidence="14">
        <dbReference type="Rhea" id="RHEA:38692"/>
    </physiologicalReaction>
</comment>
<dbReference type="Pfam" id="PF00650">
    <property type="entry name" value="CRAL_TRIO"/>
    <property type="match status" value="1"/>
</dbReference>
<evidence type="ECO:0000256" key="16">
    <source>
        <dbReference type="RuleBase" id="RU367059"/>
    </source>
</evidence>
<dbReference type="SUPFAM" id="SSF52087">
    <property type="entry name" value="CRAL/TRIO domain"/>
    <property type="match status" value="1"/>
</dbReference>
<evidence type="ECO:0000256" key="6">
    <source>
        <dbReference type="ARBA" id="ARBA00022490"/>
    </source>
</evidence>
<dbReference type="SUPFAM" id="SSF46938">
    <property type="entry name" value="CRAL/TRIO N-terminal domain"/>
    <property type="match status" value="1"/>
</dbReference>
<evidence type="ECO:0000259" key="18">
    <source>
        <dbReference type="PROSITE" id="PS50191"/>
    </source>
</evidence>
<evidence type="ECO:0000256" key="8">
    <source>
        <dbReference type="ARBA" id="ARBA00022723"/>
    </source>
</evidence>
<evidence type="ECO:0000256" key="10">
    <source>
        <dbReference type="ARBA" id="ARBA00022848"/>
    </source>
</evidence>
<dbReference type="Pfam" id="PF03765">
    <property type="entry name" value="CRAL_TRIO_N"/>
    <property type="match status" value="1"/>
</dbReference>
<evidence type="ECO:0000256" key="2">
    <source>
        <dbReference type="ARBA" id="ARBA00004406"/>
    </source>
</evidence>
<feature type="compositionally biased region" description="Low complexity" evidence="17">
    <location>
        <begin position="1"/>
        <end position="31"/>
    </location>
</feature>
<keyword evidence="7" id="KW-0349">Heme</keyword>
<gene>
    <name evidence="19" type="primary">SFH5</name>
    <name evidence="19" type="ORF">V5O48_009197</name>
</gene>
<keyword evidence="13 16" id="KW-0472">Membrane</keyword>
<dbReference type="InterPro" id="IPR036273">
    <property type="entry name" value="CRAL/TRIO_N_dom_sf"/>
</dbReference>
<feature type="compositionally biased region" description="Low complexity" evidence="17">
    <location>
        <begin position="51"/>
        <end position="81"/>
    </location>
</feature>
<dbReference type="Gene3D" id="3.40.525.10">
    <property type="entry name" value="CRAL-TRIO lipid binding domain"/>
    <property type="match status" value="1"/>
</dbReference>
<evidence type="ECO:0000313" key="19">
    <source>
        <dbReference type="EMBL" id="KAL0572765.1"/>
    </source>
</evidence>
<evidence type="ECO:0000256" key="12">
    <source>
        <dbReference type="ARBA" id="ARBA00023055"/>
    </source>
</evidence>
<evidence type="ECO:0000256" key="15">
    <source>
        <dbReference type="ARBA" id="ARBA00024180"/>
    </source>
</evidence>
<reference evidence="19 20" key="1">
    <citation type="submission" date="2024-02" db="EMBL/GenBank/DDBJ databases">
        <title>A draft genome for the cacao thread blight pathogen Marasmius crinis-equi.</title>
        <authorList>
            <person name="Cohen S.P."/>
            <person name="Baruah I.K."/>
            <person name="Amoako-Attah I."/>
            <person name="Bukari Y."/>
            <person name="Meinhardt L.W."/>
            <person name="Bailey B.A."/>
        </authorList>
    </citation>
    <scope>NUCLEOTIDE SEQUENCE [LARGE SCALE GENOMIC DNA]</scope>
    <source>
        <strain evidence="19 20">GH-76</strain>
    </source>
</reference>
<dbReference type="InterPro" id="IPR036865">
    <property type="entry name" value="CRAL-TRIO_dom_sf"/>
</dbReference>
<feature type="region of interest" description="Disordered" evidence="17">
    <location>
        <begin position="1"/>
        <end position="96"/>
    </location>
</feature>
<dbReference type="CDD" id="cd00170">
    <property type="entry name" value="SEC14"/>
    <property type="match status" value="1"/>
</dbReference>
<accession>A0ABR3FCG4</accession>
<dbReference type="InterPro" id="IPR042938">
    <property type="entry name" value="Sfh5"/>
</dbReference>
<comment type="function">
    <text evidence="15">Non-classical phosphatidylinositol (PtdIns) transfer protein (PITP), which exhibits PtdIns-binding/transfer activity in the absence of detectable PtdCho-binding/transfer activity. Regulates PtdIns(4,5)P2 homeostasis at the plasma membrane. Heme-binding protein that may play a role in organic oxidant-induced stress responses.</text>
</comment>
<keyword evidence="12 16" id="KW-0445">Lipid transport</keyword>
<evidence type="ECO:0000256" key="1">
    <source>
        <dbReference type="ARBA" id="ARBA00001970"/>
    </source>
</evidence>
<evidence type="ECO:0000256" key="17">
    <source>
        <dbReference type="SAM" id="MobiDB-lite"/>
    </source>
</evidence>
<keyword evidence="10 16" id="KW-0492">Microsome</keyword>
<protein>
    <recommendedName>
        <fullName evidence="4 16">Phosphatidylinositol transfer protein SFH5</fullName>
        <shortName evidence="16">PITP SFH5</shortName>
    </recommendedName>
</protein>
<sequence length="359" mass="39255">MTDTEPTKTTTAATPASVPTAAAPTTATATTEEVKKDVDPAPPAPQPAAAPVPTTTTATTAAEPAKTAPTQAPGTEKPTPTETKKEEPVEPQNPLTERFTQAEWAALKEFRKQLPDIFAAAYDEKPDAKTTPITLWGVKIDPTNPVNAKTSVVLMKFLRARNLNPSAAHDMLLATLRWRDEFNVEAACKESFPEDIFGSLGHIYGKDKEGRPVVYNVYGGNKDIKAVFGDVDRFLRWRVAFMEKGLETLDFETVDQQIQIHDYEGVSMTSRDANSKQAASQASSIFGAHYPELLYKKFFINVPSYLTWIFWLFKPILPAATLAKMSVVGSGAYTIGKSLLPLIDANELPKRYGGKAEGF</sequence>